<evidence type="ECO:0000313" key="3">
    <source>
        <dbReference type="Proteomes" id="UP001327560"/>
    </source>
</evidence>
<name>A0AAQ3KA37_9LILI</name>
<protein>
    <recommendedName>
        <fullName evidence="1">Reverse transcriptase zinc-binding domain-containing protein</fullName>
    </recommendedName>
</protein>
<accession>A0AAQ3KA37</accession>
<feature type="domain" description="Reverse transcriptase zinc-binding" evidence="1">
    <location>
        <begin position="60"/>
        <end position="146"/>
    </location>
</feature>
<organism evidence="2 3">
    <name type="scientific">Canna indica</name>
    <name type="common">Indian-shot</name>
    <dbReference type="NCBI Taxonomy" id="4628"/>
    <lineage>
        <taxon>Eukaryota</taxon>
        <taxon>Viridiplantae</taxon>
        <taxon>Streptophyta</taxon>
        <taxon>Embryophyta</taxon>
        <taxon>Tracheophyta</taxon>
        <taxon>Spermatophyta</taxon>
        <taxon>Magnoliopsida</taxon>
        <taxon>Liliopsida</taxon>
        <taxon>Zingiberales</taxon>
        <taxon>Cannaceae</taxon>
        <taxon>Canna</taxon>
    </lineage>
</organism>
<sequence>MDLLLDFSRVKDLIKNKDWNHEIVLELFGELHYNNIVRIYIPKDKIKDKWIWCANDDLNCKAAYNFIAEKKQETLSHNCNWNGVWALRVLPRVTNFLWKLLWGRLSTTSYLSNISKIATTCCHVCGIDEDNANHIFFDCAYAKLYWEKIEKEFSIKLNIKDDWFNGSWL</sequence>
<dbReference type="InterPro" id="IPR026960">
    <property type="entry name" value="RVT-Znf"/>
</dbReference>
<dbReference type="EMBL" id="CP136893">
    <property type="protein sequence ID" value="WOL04632.1"/>
    <property type="molecule type" value="Genomic_DNA"/>
</dbReference>
<evidence type="ECO:0000259" key="1">
    <source>
        <dbReference type="Pfam" id="PF13966"/>
    </source>
</evidence>
<evidence type="ECO:0000313" key="2">
    <source>
        <dbReference type="EMBL" id="WOL04632.1"/>
    </source>
</evidence>
<gene>
    <name evidence="2" type="ORF">Cni_G13354</name>
</gene>
<dbReference type="Pfam" id="PF13966">
    <property type="entry name" value="zf-RVT"/>
    <property type="match status" value="1"/>
</dbReference>
<proteinExistence type="predicted"/>
<reference evidence="2 3" key="1">
    <citation type="submission" date="2023-10" db="EMBL/GenBank/DDBJ databases">
        <title>Chromosome-scale genome assembly provides insights into flower coloration mechanisms of Canna indica.</title>
        <authorList>
            <person name="Li C."/>
        </authorList>
    </citation>
    <scope>NUCLEOTIDE SEQUENCE [LARGE SCALE GENOMIC DNA]</scope>
    <source>
        <tissue evidence="2">Flower</tissue>
    </source>
</reference>
<dbReference type="Proteomes" id="UP001327560">
    <property type="component" value="Chromosome 4"/>
</dbReference>
<dbReference type="AlphaFoldDB" id="A0AAQ3KA37"/>
<keyword evidence="3" id="KW-1185">Reference proteome</keyword>